<evidence type="ECO:0000256" key="2">
    <source>
        <dbReference type="ARBA" id="ARBA00023136"/>
    </source>
</evidence>
<comment type="subcellular location">
    <subcellularLocation>
        <location evidence="1">Cell outer membrane</location>
    </subcellularLocation>
</comment>
<evidence type="ECO:0000256" key="1">
    <source>
        <dbReference type="ARBA" id="ARBA00004442"/>
    </source>
</evidence>
<dbReference type="SUPFAM" id="SSF56935">
    <property type="entry name" value="Porins"/>
    <property type="match status" value="1"/>
</dbReference>
<dbReference type="KEGG" id="aper:A0U91_01755"/>
<sequence>MFGNFSFVNTAAKDVNSAQYQFPADELEYIKNHAIKLDHEGEFTSSAGVSYGWAGNKAYVDFLYGYGLRSGFANTEKQPSYHVINIGYEHVFRNIRPLKGLKLRVDVTNLFDERYQIRNGSGLGVFMSQYGQRRAGFLTTVIQF</sequence>
<keyword evidence="2" id="KW-0472">Membrane</keyword>
<gene>
    <name evidence="4" type="ORF">A0U91_01755</name>
</gene>
<protein>
    <submittedName>
        <fullName evidence="4">Uncharacterized protein</fullName>
    </submittedName>
</protein>
<reference evidence="4 5" key="1">
    <citation type="submission" date="2016-03" db="EMBL/GenBank/DDBJ databases">
        <title>Acetic acid bacteria sequencing.</title>
        <authorList>
            <person name="Brandt J."/>
            <person name="Jakob F."/>
            <person name="Vogel R.F."/>
        </authorList>
    </citation>
    <scope>NUCLEOTIDE SEQUENCE [LARGE SCALE GENOMIC DNA]</scope>
    <source>
        <strain evidence="4 5">TMW2.1084</strain>
    </source>
</reference>
<dbReference type="Proteomes" id="UP000189055">
    <property type="component" value="Chromosome"/>
</dbReference>
<dbReference type="GO" id="GO:0009279">
    <property type="term" value="C:cell outer membrane"/>
    <property type="evidence" value="ECO:0007669"/>
    <property type="project" value="UniProtKB-SubCell"/>
</dbReference>
<dbReference type="AlphaFoldDB" id="A0A1U9LBZ5"/>
<dbReference type="EMBL" id="CP014687">
    <property type="protein sequence ID" value="AQT03951.1"/>
    <property type="molecule type" value="Genomic_DNA"/>
</dbReference>
<organism evidence="4 5">
    <name type="scientific">Acetobacter persici</name>
    <dbReference type="NCBI Taxonomy" id="1076596"/>
    <lineage>
        <taxon>Bacteria</taxon>
        <taxon>Pseudomonadati</taxon>
        <taxon>Pseudomonadota</taxon>
        <taxon>Alphaproteobacteria</taxon>
        <taxon>Acetobacterales</taxon>
        <taxon>Acetobacteraceae</taxon>
        <taxon>Acetobacter</taxon>
    </lineage>
</organism>
<name>A0A1U9LBZ5_9PROT</name>
<dbReference type="Gene3D" id="2.40.170.20">
    <property type="entry name" value="TonB-dependent receptor, beta-barrel domain"/>
    <property type="match status" value="1"/>
</dbReference>
<evidence type="ECO:0000313" key="5">
    <source>
        <dbReference type="Proteomes" id="UP000189055"/>
    </source>
</evidence>
<accession>A0A1U9LBZ5</accession>
<dbReference type="InterPro" id="IPR036942">
    <property type="entry name" value="Beta-barrel_TonB_sf"/>
</dbReference>
<proteinExistence type="predicted"/>
<keyword evidence="3" id="KW-0998">Cell outer membrane</keyword>
<evidence type="ECO:0000313" key="4">
    <source>
        <dbReference type="EMBL" id="AQT03951.1"/>
    </source>
</evidence>
<dbReference type="STRING" id="1076596.A0U91_01755"/>
<evidence type="ECO:0000256" key="3">
    <source>
        <dbReference type="ARBA" id="ARBA00023237"/>
    </source>
</evidence>